<feature type="region of interest" description="Interaction with RNA" evidence="7">
    <location>
        <begin position="124"/>
        <end position="129"/>
    </location>
</feature>
<keyword evidence="3 7" id="KW-0489">Methyltransferase</keyword>
<comment type="caution">
    <text evidence="8">The sequence shown here is derived from an EMBL/GenBank/DDBJ whole genome shotgun (WGS) entry which is preliminary data.</text>
</comment>
<dbReference type="EC" id="2.1.1.33" evidence="7"/>
<accession>A0ABW5PSW0</accession>
<proteinExistence type="inferred from homology"/>
<comment type="pathway">
    <text evidence="7">tRNA modification; N(7)-methylguanine-tRNA biosynthesis.</text>
</comment>
<feature type="binding site" evidence="7">
    <location>
        <position position="44"/>
    </location>
    <ligand>
        <name>S-adenosyl-L-methionine</name>
        <dbReference type="ChEBI" id="CHEBI:59789"/>
    </ligand>
</feature>
<evidence type="ECO:0000256" key="5">
    <source>
        <dbReference type="ARBA" id="ARBA00022691"/>
    </source>
</evidence>
<comment type="similarity">
    <text evidence="7">Belongs to the class I-like SAM-binding methyltransferase superfamily. TrmB family.</text>
</comment>
<keyword evidence="9" id="KW-1185">Reference proteome</keyword>
<dbReference type="InterPro" id="IPR003358">
    <property type="entry name" value="tRNA_(Gua-N-7)_MeTrfase_Trmb"/>
</dbReference>
<dbReference type="CDD" id="cd02440">
    <property type="entry name" value="AdoMet_MTases"/>
    <property type="match status" value="1"/>
</dbReference>
<dbReference type="Gene3D" id="3.40.50.150">
    <property type="entry name" value="Vaccinia Virus protein VP39"/>
    <property type="match status" value="1"/>
</dbReference>
<comment type="function">
    <text evidence="2 7">Catalyzes the formation of N(7)-methylguanine at position 46 (m7G46) in tRNA.</text>
</comment>
<evidence type="ECO:0000256" key="4">
    <source>
        <dbReference type="ARBA" id="ARBA00022679"/>
    </source>
</evidence>
<feature type="binding site" evidence="7">
    <location>
        <position position="122"/>
    </location>
    <ligand>
        <name>substrate</name>
    </ligand>
</feature>
<dbReference type="GO" id="GO:0008176">
    <property type="term" value="F:tRNA (guanine(46)-N7)-methyltransferase activity"/>
    <property type="evidence" value="ECO:0007669"/>
    <property type="project" value="UniProtKB-EC"/>
</dbReference>
<dbReference type="Pfam" id="PF02390">
    <property type="entry name" value="Methyltransf_4"/>
    <property type="match status" value="1"/>
</dbReference>
<gene>
    <name evidence="7 8" type="primary">trmB</name>
    <name evidence="8" type="ORF">ACFSTF_11900</name>
</gene>
<evidence type="ECO:0000313" key="8">
    <source>
        <dbReference type="EMBL" id="MFD2618011.1"/>
    </source>
</evidence>
<evidence type="ECO:0000256" key="6">
    <source>
        <dbReference type="ARBA" id="ARBA00022694"/>
    </source>
</evidence>
<feature type="binding site" evidence="7">
    <location>
        <position position="96"/>
    </location>
    <ligand>
        <name>S-adenosyl-L-methionine</name>
        <dbReference type="ChEBI" id="CHEBI:59789"/>
    </ligand>
</feature>
<dbReference type="SUPFAM" id="SSF53335">
    <property type="entry name" value="S-adenosyl-L-methionine-dependent methyltransferases"/>
    <property type="match status" value="1"/>
</dbReference>
<dbReference type="PANTHER" id="PTHR23417">
    <property type="entry name" value="3-DEOXY-D-MANNO-OCTULOSONIC-ACID TRANSFERASE/TRNA GUANINE-N 7 - -METHYLTRANSFERASE"/>
    <property type="match status" value="1"/>
</dbReference>
<dbReference type="PANTHER" id="PTHR23417:SF14">
    <property type="entry name" value="PENTACOTRIPEPTIDE-REPEAT REGION OF PRORP DOMAIN-CONTAINING PROTEIN"/>
    <property type="match status" value="1"/>
</dbReference>
<evidence type="ECO:0000313" key="9">
    <source>
        <dbReference type="Proteomes" id="UP001597458"/>
    </source>
</evidence>
<keyword evidence="5 7" id="KW-0949">S-adenosyl-L-methionine</keyword>
<evidence type="ECO:0000256" key="7">
    <source>
        <dbReference type="HAMAP-Rule" id="MF_01057"/>
    </source>
</evidence>
<feature type="binding site" evidence="7">
    <location>
        <position position="69"/>
    </location>
    <ligand>
        <name>S-adenosyl-L-methionine</name>
        <dbReference type="ChEBI" id="CHEBI:59789"/>
    </ligand>
</feature>
<dbReference type="HAMAP" id="MF_01057">
    <property type="entry name" value="tRNA_methyltr_TrmB"/>
    <property type="match status" value="1"/>
</dbReference>
<dbReference type="NCBIfam" id="TIGR00091">
    <property type="entry name" value="tRNA (guanosine(46)-N7)-methyltransferase TrmB"/>
    <property type="match status" value="1"/>
</dbReference>
<name>A0ABW5PSW0_9BACI</name>
<feature type="binding site" evidence="7">
    <location>
        <position position="154"/>
    </location>
    <ligand>
        <name>substrate</name>
    </ligand>
</feature>
<comment type="catalytic activity">
    <reaction evidence="1 7">
        <text>guanosine(46) in tRNA + S-adenosyl-L-methionine = N(7)-methylguanosine(46) in tRNA + S-adenosyl-L-homocysteine</text>
        <dbReference type="Rhea" id="RHEA:42708"/>
        <dbReference type="Rhea" id="RHEA-COMP:10188"/>
        <dbReference type="Rhea" id="RHEA-COMP:10189"/>
        <dbReference type="ChEBI" id="CHEBI:57856"/>
        <dbReference type="ChEBI" id="CHEBI:59789"/>
        <dbReference type="ChEBI" id="CHEBI:74269"/>
        <dbReference type="ChEBI" id="CHEBI:74480"/>
        <dbReference type="EC" id="2.1.1.33"/>
    </reaction>
</comment>
<organism evidence="8 9">
    <name type="scientific">Terrilactibacillus laevilacticus</name>
    <dbReference type="NCBI Taxonomy" id="1380157"/>
    <lineage>
        <taxon>Bacteria</taxon>
        <taxon>Bacillati</taxon>
        <taxon>Bacillota</taxon>
        <taxon>Bacilli</taxon>
        <taxon>Bacillales</taxon>
        <taxon>Bacillaceae</taxon>
        <taxon>Terrilactibacillus</taxon>
    </lineage>
</organism>
<dbReference type="NCBIfam" id="NF001080">
    <property type="entry name" value="PRK00121.2-2"/>
    <property type="match status" value="1"/>
</dbReference>
<feature type="binding site" evidence="7">
    <location>
        <position position="118"/>
    </location>
    <ligand>
        <name>S-adenosyl-L-methionine</name>
        <dbReference type="ChEBI" id="CHEBI:59789"/>
    </ligand>
</feature>
<keyword evidence="4 7" id="KW-0808">Transferase</keyword>
<evidence type="ECO:0000256" key="1">
    <source>
        <dbReference type="ARBA" id="ARBA00000142"/>
    </source>
</evidence>
<dbReference type="Proteomes" id="UP001597458">
    <property type="component" value="Unassembled WGS sequence"/>
</dbReference>
<dbReference type="InterPro" id="IPR029063">
    <property type="entry name" value="SAM-dependent_MTases_sf"/>
</dbReference>
<feature type="binding site" evidence="7">
    <location>
        <begin position="192"/>
        <end position="195"/>
    </location>
    <ligand>
        <name>substrate</name>
    </ligand>
</feature>
<sequence>MRVRHKPWAKDKLLSHPEFVITDPKSHIGEWQSVFSSACPIHVEIGAGKGQFITNMAKQNPDINFIGIEIQESIIVSALDKCIDSQLKNVRLINGDANELTDFFSENEVAAIYLNFSDPWPKNRHEKRRLTYRSFLAQYEYILNSKGHICLKTDNQGLFEYSLESFSKYGLYLQNISLDLHHSHFKEENVMTEYEEKFSSKGHRIYRCEAHFSE</sequence>
<reference evidence="9" key="1">
    <citation type="journal article" date="2019" name="Int. J. Syst. Evol. Microbiol.">
        <title>The Global Catalogue of Microorganisms (GCM) 10K type strain sequencing project: providing services to taxonomists for standard genome sequencing and annotation.</title>
        <authorList>
            <consortium name="The Broad Institute Genomics Platform"/>
            <consortium name="The Broad Institute Genome Sequencing Center for Infectious Disease"/>
            <person name="Wu L."/>
            <person name="Ma J."/>
        </authorList>
    </citation>
    <scope>NUCLEOTIDE SEQUENCE [LARGE SCALE GENOMIC DNA]</scope>
    <source>
        <strain evidence="9">TISTR 2241</strain>
    </source>
</reference>
<evidence type="ECO:0000256" key="2">
    <source>
        <dbReference type="ARBA" id="ARBA00003015"/>
    </source>
</evidence>
<dbReference type="RefSeq" id="WP_141190191.1">
    <property type="nucleotide sequence ID" value="NZ_JBHUMR010000014.1"/>
</dbReference>
<dbReference type="PROSITE" id="PS51625">
    <property type="entry name" value="SAM_MT_TRMB"/>
    <property type="match status" value="1"/>
</dbReference>
<evidence type="ECO:0000256" key="3">
    <source>
        <dbReference type="ARBA" id="ARBA00022603"/>
    </source>
</evidence>
<protein>
    <recommendedName>
        <fullName evidence="7">tRNA (guanine-N(7)-)-methyltransferase</fullName>
        <ecNumber evidence="7">2.1.1.33</ecNumber>
    </recommendedName>
    <alternativeName>
        <fullName evidence="7">tRNA (guanine(46)-N(7))-methyltransferase</fullName>
    </alternativeName>
    <alternativeName>
        <fullName evidence="7">tRNA(m7G46)-methyltransferase</fullName>
    </alternativeName>
</protein>
<dbReference type="InterPro" id="IPR055361">
    <property type="entry name" value="tRNA_methyltr_TrmB_bact"/>
</dbReference>
<keyword evidence="6 7" id="KW-0819">tRNA processing</keyword>
<dbReference type="EMBL" id="JBHUMR010000014">
    <property type="protein sequence ID" value="MFD2618011.1"/>
    <property type="molecule type" value="Genomic_DNA"/>
</dbReference>